<feature type="region of interest" description="Disordered" evidence="1">
    <location>
        <begin position="88"/>
        <end position="126"/>
    </location>
</feature>
<evidence type="ECO:0000256" key="1">
    <source>
        <dbReference type="SAM" id="MobiDB-lite"/>
    </source>
</evidence>
<organism evidence="2 3">
    <name type="scientific">Adonisia turfae CCMR0081</name>
    <dbReference type="NCBI Taxonomy" id="2292702"/>
    <lineage>
        <taxon>Bacteria</taxon>
        <taxon>Bacillati</taxon>
        <taxon>Cyanobacteriota</taxon>
        <taxon>Adonisia</taxon>
        <taxon>Adonisia turfae</taxon>
    </lineage>
</organism>
<reference evidence="2 3" key="1">
    <citation type="journal article" date="2020" name="Microb. Ecol.">
        <title>Ecogenomics of the Marine Benthic Filamentous Cyanobacterium Adonisia.</title>
        <authorList>
            <person name="Walter J.M."/>
            <person name="Coutinho F.H."/>
            <person name="Leomil L."/>
            <person name="Hargreaves P.I."/>
            <person name="Campeao M.E."/>
            <person name="Vieira V.V."/>
            <person name="Silva B.S."/>
            <person name="Fistarol G.O."/>
            <person name="Salomon P.S."/>
            <person name="Sawabe T."/>
            <person name="Mino S."/>
            <person name="Hosokawa M."/>
            <person name="Miyashita H."/>
            <person name="Maruyama F."/>
            <person name="van Verk M.C."/>
            <person name="Dutilh B.E."/>
            <person name="Thompson C.C."/>
            <person name="Thompson F.L."/>
        </authorList>
    </citation>
    <scope>NUCLEOTIDE SEQUENCE [LARGE SCALE GENOMIC DNA]</scope>
    <source>
        <strain evidence="2 3">CCMR0081</strain>
    </source>
</reference>
<name>A0A6M0RR49_9CYAN</name>
<comment type="caution">
    <text evidence="2">The sequence shown here is derived from an EMBL/GenBank/DDBJ whole genome shotgun (WGS) entry which is preliminary data.</text>
</comment>
<protein>
    <submittedName>
        <fullName evidence="2">Uncharacterized protein</fullName>
    </submittedName>
</protein>
<proteinExistence type="predicted"/>
<accession>A0A6M0RR49</accession>
<dbReference type="AlphaFoldDB" id="A0A6M0RR49"/>
<sequence length="126" mass="14191">MLDWNPPKLTKASSTIGYHAEHAPIVHNGAQLKSGGSIPPAPWMTTTVDELESPKIIVPEISDSVIHQAFQEFVEDVAGQMQDNLRDRRWYHPRGTQRRNGQYIPPGLRDKVDTSELLNSQEVRHG</sequence>
<dbReference type="EMBL" id="QXHD01000004">
    <property type="protein sequence ID" value="NEZ58232.1"/>
    <property type="molecule type" value="Genomic_DNA"/>
</dbReference>
<dbReference type="Proteomes" id="UP000481033">
    <property type="component" value="Unassembled WGS sequence"/>
</dbReference>
<evidence type="ECO:0000313" key="3">
    <source>
        <dbReference type="Proteomes" id="UP000481033"/>
    </source>
</evidence>
<gene>
    <name evidence="2" type="ORF">DXZ20_21820</name>
</gene>
<feature type="compositionally biased region" description="Polar residues" evidence="1">
    <location>
        <begin position="116"/>
        <end position="126"/>
    </location>
</feature>
<keyword evidence="3" id="KW-1185">Reference proteome</keyword>
<dbReference type="RefSeq" id="WP_163700663.1">
    <property type="nucleotide sequence ID" value="NZ_QXHD01000004.1"/>
</dbReference>
<evidence type="ECO:0000313" key="2">
    <source>
        <dbReference type="EMBL" id="NEZ58232.1"/>
    </source>
</evidence>